<dbReference type="Pfam" id="PF25301">
    <property type="entry name" value="CUT_C"/>
    <property type="match status" value="1"/>
</dbReference>
<dbReference type="GO" id="GO:0042302">
    <property type="term" value="F:structural constituent of cuticle"/>
    <property type="evidence" value="ECO:0007669"/>
    <property type="project" value="UniProtKB-KW"/>
</dbReference>
<feature type="chain" id="PRO_5037058237" evidence="9">
    <location>
        <begin position="22"/>
        <end position="390"/>
    </location>
</feature>
<dbReference type="InterPro" id="IPR051962">
    <property type="entry name" value="Cuticlin"/>
</dbReference>
<evidence type="ECO:0000256" key="5">
    <source>
        <dbReference type="ARBA" id="ARBA00022729"/>
    </source>
</evidence>
<evidence type="ECO:0000256" key="1">
    <source>
        <dbReference type="ARBA" id="ARBA00004251"/>
    </source>
</evidence>
<dbReference type="InterPro" id="IPR001507">
    <property type="entry name" value="ZP_dom"/>
</dbReference>
<evidence type="ECO:0000256" key="3">
    <source>
        <dbReference type="ARBA" id="ARBA00022475"/>
    </source>
</evidence>
<dbReference type="InterPro" id="IPR057475">
    <property type="entry name" value="CUT_C"/>
</dbReference>
<evidence type="ECO:0000259" key="10">
    <source>
        <dbReference type="PROSITE" id="PS51034"/>
    </source>
</evidence>
<dbReference type="InterPro" id="IPR056953">
    <property type="entry name" value="CUT_N"/>
</dbReference>
<dbReference type="AlphaFoldDB" id="A0A914WXQ1"/>
<evidence type="ECO:0000256" key="6">
    <source>
        <dbReference type="ARBA" id="ARBA00022989"/>
    </source>
</evidence>
<dbReference type="PANTHER" id="PTHR22907:SF17">
    <property type="entry name" value="ZP DOMAIN-CONTAINING PROTEIN"/>
    <property type="match status" value="1"/>
</dbReference>
<dbReference type="Pfam" id="PF25057">
    <property type="entry name" value="CUT_N"/>
    <property type="match status" value="1"/>
</dbReference>
<feature type="signal peptide" evidence="9">
    <location>
        <begin position="1"/>
        <end position="21"/>
    </location>
</feature>
<reference evidence="12" key="1">
    <citation type="submission" date="2022-11" db="UniProtKB">
        <authorList>
            <consortium name="WormBaseParasite"/>
        </authorList>
    </citation>
    <scope>IDENTIFICATION</scope>
</reference>
<sequence length="390" mass="43373">MRSSFLYLCLIVLVTVNYAGGKDGEINNTIKETPFISCAQDAIYVRLKSTSKFEGNVYLKGQPTENTTCYQVLTTTNQIEVLIPHLECNVQRTRSLNPAGLFIVAIMIISFHEEFVTEGDKVFEIKCFHIQSSSAGRGRTTVPEELSILSSQPIHSMPICRYSVLRDANNNSSLVRFATIGERVYHDWTCDASGFSSKLCLLVTNCFVAEQLTGKRQDLIGDDGCSKDTAIMNNLIYDDQLLAARQAVNVFGFADRPQLYFQCQLNLIERADNDTSCPRPDCAANPRLRRDIQTLLRERGTHVLDAASQRVNVLDLEDRLSDLPRHVCHDYVNPLTRVERAVPPGSVCVSKASFGIVITSTILVAVCTLAVVVGNVCRRTSLVAQHMDIE</sequence>
<keyword evidence="4 8" id="KW-0812">Transmembrane</keyword>
<evidence type="ECO:0000256" key="2">
    <source>
        <dbReference type="ARBA" id="ARBA00022460"/>
    </source>
</evidence>
<dbReference type="Proteomes" id="UP000887566">
    <property type="component" value="Unplaced"/>
</dbReference>
<protein>
    <submittedName>
        <fullName evidence="12">ZP domain-containing protein</fullName>
    </submittedName>
</protein>
<feature type="transmembrane region" description="Helical" evidence="8">
    <location>
        <begin position="354"/>
        <end position="377"/>
    </location>
</feature>
<evidence type="ECO:0000256" key="4">
    <source>
        <dbReference type="ARBA" id="ARBA00022692"/>
    </source>
</evidence>
<dbReference type="Gene3D" id="2.60.40.4100">
    <property type="entry name" value="Zona pellucida, ZP-C domain"/>
    <property type="match status" value="1"/>
</dbReference>
<keyword evidence="11" id="KW-1185">Reference proteome</keyword>
<evidence type="ECO:0000313" key="11">
    <source>
        <dbReference type="Proteomes" id="UP000887566"/>
    </source>
</evidence>
<feature type="domain" description="ZP" evidence="10">
    <location>
        <begin position="37"/>
        <end position="284"/>
    </location>
</feature>
<dbReference type="PANTHER" id="PTHR22907">
    <property type="entry name" value="GH04558P"/>
    <property type="match status" value="1"/>
</dbReference>
<accession>A0A914WXQ1</accession>
<keyword evidence="6 8" id="KW-1133">Transmembrane helix</keyword>
<evidence type="ECO:0000256" key="7">
    <source>
        <dbReference type="ARBA" id="ARBA00023136"/>
    </source>
</evidence>
<evidence type="ECO:0000256" key="8">
    <source>
        <dbReference type="SAM" id="Phobius"/>
    </source>
</evidence>
<name>A0A914WXQ1_9BILA</name>
<keyword evidence="2" id="KW-0193">Cuticle</keyword>
<proteinExistence type="predicted"/>
<comment type="subcellular location">
    <subcellularLocation>
        <location evidence="1">Cell membrane</location>
        <topology evidence="1">Single-pass type I membrane protein</topology>
    </subcellularLocation>
</comment>
<dbReference type="GO" id="GO:0005886">
    <property type="term" value="C:plasma membrane"/>
    <property type="evidence" value="ECO:0007669"/>
    <property type="project" value="UniProtKB-SubCell"/>
</dbReference>
<dbReference type="WBParaSite" id="PSAMB.scaffold5815size10830.g27351.t1">
    <property type="protein sequence ID" value="PSAMB.scaffold5815size10830.g27351.t1"/>
    <property type="gene ID" value="PSAMB.scaffold5815size10830.g27351"/>
</dbReference>
<keyword evidence="5 9" id="KW-0732">Signal</keyword>
<dbReference type="InterPro" id="IPR042235">
    <property type="entry name" value="ZP-C_dom"/>
</dbReference>
<dbReference type="PROSITE" id="PS51034">
    <property type="entry name" value="ZP_2"/>
    <property type="match status" value="1"/>
</dbReference>
<organism evidence="11 12">
    <name type="scientific">Plectus sambesii</name>
    <dbReference type="NCBI Taxonomy" id="2011161"/>
    <lineage>
        <taxon>Eukaryota</taxon>
        <taxon>Metazoa</taxon>
        <taxon>Ecdysozoa</taxon>
        <taxon>Nematoda</taxon>
        <taxon>Chromadorea</taxon>
        <taxon>Plectida</taxon>
        <taxon>Plectina</taxon>
        <taxon>Plectoidea</taxon>
        <taxon>Plectidae</taxon>
        <taxon>Plectus</taxon>
    </lineage>
</organism>
<evidence type="ECO:0000256" key="9">
    <source>
        <dbReference type="SAM" id="SignalP"/>
    </source>
</evidence>
<evidence type="ECO:0000313" key="12">
    <source>
        <dbReference type="WBParaSite" id="PSAMB.scaffold5815size10830.g27351.t1"/>
    </source>
</evidence>
<dbReference type="SMART" id="SM00241">
    <property type="entry name" value="ZP"/>
    <property type="match status" value="1"/>
</dbReference>
<keyword evidence="3" id="KW-1003">Cell membrane</keyword>
<keyword evidence="7 8" id="KW-0472">Membrane</keyword>